<accession>A0ABV1DYB2</accession>
<proteinExistence type="predicted"/>
<dbReference type="InterPro" id="IPR036005">
    <property type="entry name" value="Creatinase/aminopeptidase-like"/>
</dbReference>
<dbReference type="InterPro" id="IPR000994">
    <property type="entry name" value="Pept_M24"/>
</dbReference>
<dbReference type="InterPro" id="IPR029149">
    <property type="entry name" value="Creatin/AminoP/Spt16_N"/>
</dbReference>
<evidence type="ECO:0000259" key="2">
    <source>
        <dbReference type="Pfam" id="PF01321"/>
    </source>
</evidence>
<dbReference type="Pfam" id="PF01321">
    <property type="entry name" value="Creatinase_N"/>
    <property type="match status" value="1"/>
</dbReference>
<dbReference type="PRINTS" id="PR00599">
    <property type="entry name" value="MAPEPTIDASE"/>
</dbReference>
<keyword evidence="3" id="KW-0031">Aminopeptidase</keyword>
<feature type="domain" description="Creatinase N-terminal" evidence="2">
    <location>
        <begin position="16"/>
        <end position="116"/>
    </location>
</feature>
<dbReference type="InterPro" id="IPR001714">
    <property type="entry name" value="Pept_M24_MAP"/>
</dbReference>
<keyword evidence="4" id="KW-1185">Reference proteome</keyword>
<protein>
    <submittedName>
        <fullName evidence="3">Aminopeptidase P family protein</fullName>
        <ecNumber evidence="3">3.4.11.9</ecNumber>
    </submittedName>
</protein>
<reference evidence="3 4" key="1">
    <citation type="submission" date="2024-03" db="EMBL/GenBank/DDBJ databases">
        <title>Human intestinal bacterial collection.</title>
        <authorList>
            <person name="Pauvert C."/>
            <person name="Hitch T.C.A."/>
            <person name="Clavel T."/>
        </authorList>
    </citation>
    <scope>NUCLEOTIDE SEQUENCE [LARGE SCALE GENOMIC DNA]</scope>
    <source>
        <strain evidence="3 4">CLA-JM-H44</strain>
    </source>
</reference>
<comment type="caution">
    <text evidence="3">The sequence shown here is derived from an EMBL/GenBank/DDBJ whole genome shotgun (WGS) entry which is preliminary data.</text>
</comment>
<name>A0ABV1DYB2_9FIRM</name>
<dbReference type="GO" id="GO:0004177">
    <property type="term" value="F:aminopeptidase activity"/>
    <property type="evidence" value="ECO:0007669"/>
    <property type="project" value="UniProtKB-KW"/>
</dbReference>
<evidence type="ECO:0000313" key="3">
    <source>
        <dbReference type="EMBL" id="MEQ2440014.1"/>
    </source>
</evidence>
<dbReference type="SUPFAM" id="SSF53092">
    <property type="entry name" value="Creatinase/prolidase N-terminal domain"/>
    <property type="match status" value="1"/>
</dbReference>
<gene>
    <name evidence="3" type="ORF">WMO26_04150</name>
</gene>
<keyword evidence="3" id="KW-0645">Protease</keyword>
<dbReference type="Gene3D" id="3.90.230.10">
    <property type="entry name" value="Creatinase/methionine aminopeptidase superfamily"/>
    <property type="match status" value="1"/>
</dbReference>
<dbReference type="SUPFAM" id="SSF55920">
    <property type="entry name" value="Creatinase/aminopeptidase"/>
    <property type="match status" value="1"/>
</dbReference>
<organism evidence="3 4">
    <name type="scientific">Solibaculum intestinale</name>
    <dbReference type="NCBI Taxonomy" id="3133165"/>
    <lineage>
        <taxon>Bacteria</taxon>
        <taxon>Bacillati</taxon>
        <taxon>Bacillota</taxon>
        <taxon>Clostridia</taxon>
        <taxon>Eubacteriales</taxon>
        <taxon>Oscillospiraceae</taxon>
        <taxon>Solibaculum</taxon>
    </lineage>
</organism>
<dbReference type="InterPro" id="IPR000587">
    <property type="entry name" value="Creatinase_N"/>
</dbReference>
<dbReference type="EC" id="3.4.11.9" evidence="3"/>
<dbReference type="PANTHER" id="PTHR46112">
    <property type="entry name" value="AMINOPEPTIDASE"/>
    <property type="match status" value="1"/>
</dbReference>
<dbReference type="EMBL" id="JBBMFD010000004">
    <property type="protein sequence ID" value="MEQ2440014.1"/>
    <property type="molecule type" value="Genomic_DNA"/>
</dbReference>
<keyword evidence="3" id="KW-0378">Hydrolase</keyword>
<dbReference type="Proteomes" id="UP001489509">
    <property type="component" value="Unassembled WGS sequence"/>
</dbReference>
<evidence type="ECO:0000259" key="1">
    <source>
        <dbReference type="Pfam" id="PF00557"/>
    </source>
</evidence>
<dbReference type="Pfam" id="PF00557">
    <property type="entry name" value="Peptidase_M24"/>
    <property type="match status" value="1"/>
</dbReference>
<dbReference type="RefSeq" id="WP_349218346.1">
    <property type="nucleotide sequence ID" value="NZ_JBBMFD010000004.1"/>
</dbReference>
<dbReference type="CDD" id="cd01092">
    <property type="entry name" value="APP-like"/>
    <property type="match status" value="1"/>
</dbReference>
<dbReference type="InterPro" id="IPR050659">
    <property type="entry name" value="Peptidase_M24B"/>
</dbReference>
<sequence>MQGRRKALLDAIDWRADGVLILSPVNRRYFTGFDASDGALLLTRRGSVFLTDFRYIEAAKAKIKDLECLCYDRFYDCLLAQLDRFGVGRLLIEEEYVTVRQEQSLRELLEGKVKLAGGADQPIFALRSVKSAQEIRWMQQAQAITDQTFTHMLSFIGEGVSEREIALELEFFMRRLGSEGVAFETIAASGPNTSLPHAVPTDRKVRKGDFVTMDFGAVVNGYCADMTRTVAVGEVSEEQRAVYEVVLKAQQTALSTLGPDVLCSDGDAAARDVIEAAGYGKDFGHATGHSVGLQIHEDPRLSPKCQAMLVPGTTMTVEPGIYLEGRFGVRIEDLVVITEQGFKNLTKSEKSLIIL</sequence>
<feature type="domain" description="Peptidase M24" evidence="1">
    <location>
        <begin position="137"/>
        <end position="339"/>
    </location>
</feature>
<dbReference type="PANTHER" id="PTHR46112:SF3">
    <property type="entry name" value="AMINOPEPTIDASE YPDF"/>
    <property type="match status" value="1"/>
</dbReference>
<dbReference type="Gene3D" id="3.40.350.10">
    <property type="entry name" value="Creatinase/prolidase N-terminal domain"/>
    <property type="match status" value="1"/>
</dbReference>
<evidence type="ECO:0000313" key="4">
    <source>
        <dbReference type="Proteomes" id="UP001489509"/>
    </source>
</evidence>